<dbReference type="GO" id="GO:0004157">
    <property type="term" value="F:dihydropyrimidinase activity"/>
    <property type="evidence" value="ECO:0007669"/>
    <property type="project" value="UniProtKB-EC"/>
</dbReference>
<dbReference type="GO" id="GO:0046872">
    <property type="term" value="F:metal ion binding"/>
    <property type="evidence" value="ECO:0007669"/>
    <property type="project" value="UniProtKB-KW"/>
</dbReference>
<dbReference type="NCBIfam" id="TIGR02033">
    <property type="entry name" value="D-hydantoinase"/>
    <property type="match status" value="1"/>
</dbReference>
<keyword evidence="4 7" id="KW-0378">Hydrolase</keyword>
<name>A0A926EGQ1_9FIRM</name>
<dbReference type="Pfam" id="PF01979">
    <property type="entry name" value="Amidohydro_1"/>
    <property type="match status" value="1"/>
</dbReference>
<dbReference type="AlphaFoldDB" id="A0A926EGQ1"/>
<dbReference type="InterPro" id="IPR006680">
    <property type="entry name" value="Amidohydro-rel"/>
</dbReference>
<dbReference type="PROSITE" id="PS01137">
    <property type="entry name" value="TATD_1"/>
    <property type="match status" value="1"/>
</dbReference>
<reference evidence="7" key="1">
    <citation type="submission" date="2020-08" db="EMBL/GenBank/DDBJ databases">
        <title>Genome public.</title>
        <authorList>
            <person name="Liu C."/>
            <person name="Sun Q."/>
        </authorList>
    </citation>
    <scope>NUCLEOTIDE SEQUENCE</scope>
    <source>
        <strain evidence="7">NSJ-12</strain>
    </source>
</reference>
<dbReference type="PANTHER" id="PTHR11647">
    <property type="entry name" value="HYDRANTOINASE/DIHYDROPYRIMIDINASE FAMILY MEMBER"/>
    <property type="match status" value="1"/>
</dbReference>
<dbReference type="EMBL" id="JACRSY010000029">
    <property type="protein sequence ID" value="MBC8580826.1"/>
    <property type="molecule type" value="Genomic_DNA"/>
</dbReference>
<dbReference type="InterPro" id="IPR032466">
    <property type="entry name" value="Metal_Hydrolase"/>
</dbReference>
<comment type="PTM">
    <text evidence="5">Carbamylation allows a single lysine to coordinate two divalent metal cations.</text>
</comment>
<evidence type="ECO:0000313" key="7">
    <source>
        <dbReference type="EMBL" id="MBC8580826.1"/>
    </source>
</evidence>
<dbReference type="RefSeq" id="WP_249333522.1">
    <property type="nucleotide sequence ID" value="NZ_JACRSY010000029.1"/>
</dbReference>
<gene>
    <name evidence="7" type="primary">hydA</name>
    <name evidence="7" type="ORF">H8718_15010</name>
</gene>
<keyword evidence="8" id="KW-1185">Reference proteome</keyword>
<dbReference type="InterPro" id="IPR050378">
    <property type="entry name" value="Metallo-dep_Hydrolases_sf"/>
</dbReference>
<dbReference type="InterPro" id="IPR011059">
    <property type="entry name" value="Metal-dep_hydrolase_composite"/>
</dbReference>
<feature type="modified residue" description="N6-carboxylysine" evidence="5">
    <location>
        <position position="147"/>
    </location>
</feature>
<evidence type="ECO:0000256" key="1">
    <source>
        <dbReference type="ARBA" id="ARBA00001947"/>
    </source>
</evidence>
<feature type="domain" description="Amidohydrolase-related" evidence="6">
    <location>
        <begin position="47"/>
        <end position="418"/>
    </location>
</feature>
<sequence>MSYLIKGGIIAEQNRYTPVDILVEGNVIKKIGKIDKADHILDASGMILFPGFIDAHTHLDMDTGMAHTADDFESGTKAALIQGTTSIIDFATQNKGETLINALENWRHKTDEKCSCDYGFHMAITEWNNEIKSELLTMRESGITSFKLYMAYDALRLDDGAIYEILKSAKNLGGLVGVHCENGDLIKAYTKMLLEQEQRTPSAHPLSRPDMIEAEAISRFLDIAYMVDVPVHIVHLSTQKGLECIRRARKRGQRVYVETCPQYLLLDEKLYHLKQFESAKYVLSPPLRSKQDQEALWEGIQEGEIQTISTDHCAFNFESQKKLGIDDFTQIPNGIPGIEHRPQLIYSYGVTKGRLSLQEMAHLLSTHAAQLFGMYPQKGTLAVGSDADIVVWNPGYRGGISAKTQLQHVDYTPYEGFKVIGRAEHVFLRGMHVVEEGRIVEEKKGRYIFRKPPLNMK</sequence>
<dbReference type="GO" id="GO:0005829">
    <property type="term" value="C:cytosol"/>
    <property type="evidence" value="ECO:0007669"/>
    <property type="project" value="TreeGrafter"/>
</dbReference>
<dbReference type="SUPFAM" id="SSF51338">
    <property type="entry name" value="Composite domain of metallo-dependent hydrolases"/>
    <property type="match status" value="2"/>
</dbReference>
<comment type="caution">
    <text evidence="7">The sequence shown here is derived from an EMBL/GenBank/DDBJ whole genome shotgun (WGS) entry which is preliminary data.</text>
</comment>
<dbReference type="CDD" id="cd01314">
    <property type="entry name" value="D-HYD"/>
    <property type="match status" value="1"/>
</dbReference>
<dbReference type="EC" id="3.5.2.2" evidence="7"/>
<dbReference type="InterPro" id="IPR018228">
    <property type="entry name" value="DNase_TatD-rel_CS"/>
</dbReference>
<dbReference type="Gene3D" id="3.20.20.140">
    <property type="entry name" value="Metal-dependent hydrolases"/>
    <property type="match status" value="1"/>
</dbReference>
<evidence type="ECO:0000256" key="4">
    <source>
        <dbReference type="ARBA" id="ARBA00022801"/>
    </source>
</evidence>
<proteinExistence type="inferred from homology"/>
<dbReference type="Gene3D" id="2.30.40.10">
    <property type="entry name" value="Urease, subunit C, domain 1"/>
    <property type="match status" value="1"/>
</dbReference>
<dbReference type="PANTHER" id="PTHR11647:SF1">
    <property type="entry name" value="COLLAPSIN RESPONSE MEDIATOR PROTEIN"/>
    <property type="match status" value="1"/>
</dbReference>
<dbReference type="FunFam" id="3.20.20.140:FF:000076">
    <property type="entry name" value="Dihydropyrimidinase like 2"/>
    <property type="match status" value="1"/>
</dbReference>
<evidence type="ECO:0000256" key="5">
    <source>
        <dbReference type="PIRSR" id="PIRSR611778-50"/>
    </source>
</evidence>
<dbReference type="InterPro" id="IPR011778">
    <property type="entry name" value="Hydantoinase/dihydroPyrase"/>
</dbReference>
<keyword evidence="3" id="KW-0479">Metal-binding</keyword>
<comment type="similarity">
    <text evidence="2">Belongs to the metallo-dependent hydrolases superfamily. Hydantoinase/dihydropyrimidinase family.</text>
</comment>
<organism evidence="7 8">
    <name type="scientific">Zhenhengia yiwuensis</name>
    <dbReference type="NCBI Taxonomy" id="2763666"/>
    <lineage>
        <taxon>Bacteria</taxon>
        <taxon>Bacillati</taxon>
        <taxon>Bacillota</taxon>
        <taxon>Clostridia</taxon>
        <taxon>Lachnospirales</taxon>
        <taxon>Lachnospiraceae</taxon>
        <taxon>Zhenhengia</taxon>
    </lineage>
</organism>
<dbReference type="SUPFAM" id="SSF51556">
    <property type="entry name" value="Metallo-dependent hydrolases"/>
    <property type="match status" value="1"/>
</dbReference>
<evidence type="ECO:0000256" key="2">
    <source>
        <dbReference type="ARBA" id="ARBA00008829"/>
    </source>
</evidence>
<protein>
    <submittedName>
        <fullName evidence="7">Dihydropyrimidinase</fullName>
        <ecNumber evidence="7">3.5.2.2</ecNumber>
    </submittedName>
</protein>
<dbReference type="Proteomes" id="UP000655830">
    <property type="component" value="Unassembled WGS sequence"/>
</dbReference>
<comment type="cofactor">
    <cofactor evidence="1">
        <name>Zn(2+)</name>
        <dbReference type="ChEBI" id="CHEBI:29105"/>
    </cofactor>
</comment>
<accession>A0A926EGQ1</accession>
<evidence type="ECO:0000256" key="3">
    <source>
        <dbReference type="ARBA" id="ARBA00022723"/>
    </source>
</evidence>
<evidence type="ECO:0000313" key="8">
    <source>
        <dbReference type="Proteomes" id="UP000655830"/>
    </source>
</evidence>
<evidence type="ECO:0000259" key="6">
    <source>
        <dbReference type="Pfam" id="PF01979"/>
    </source>
</evidence>